<dbReference type="Gene3D" id="3.40.50.10490">
    <property type="entry name" value="Glucose-6-phosphate isomerase like protein, domain 1"/>
    <property type="match status" value="1"/>
</dbReference>
<evidence type="ECO:0000313" key="7">
    <source>
        <dbReference type="Proteomes" id="UP001163687"/>
    </source>
</evidence>
<evidence type="ECO:0000259" key="5">
    <source>
        <dbReference type="PROSITE" id="PS51464"/>
    </source>
</evidence>
<evidence type="ECO:0000256" key="1">
    <source>
        <dbReference type="ARBA" id="ARBA00023015"/>
    </source>
</evidence>
<dbReference type="SUPFAM" id="SSF53697">
    <property type="entry name" value="SIS domain"/>
    <property type="match status" value="1"/>
</dbReference>
<accession>A0AA35CI76</accession>
<gene>
    <name evidence="6" type="ORF">caldi_06240</name>
</gene>
<dbReference type="Gene3D" id="1.10.10.10">
    <property type="entry name" value="Winged helix-like DNA-binding domain superfamily/Winged helix DNA-binding domain"/>
    <property type="match status" value="1"/>
</dbReference>
<dbReference type="EMBL" id="AP025628">
    <property type="protein sequence ID" value="BDG59534.1"/>
    <property type="molecule type" value="Genomic_DNA"/>
</dbReference>
<protein>
    <submittedName>
        <fullName evidence="6">RpiR family transcriptional regulator</fullName>
    </submittedName>
</protein>
<dbReference type="PANTHER" id="PTHR30514:SF18">
    <property type="entry name" value="RPIR-FAMILY TRANSCRIPTIONAL REGULATOR"/>
    <property type="match status" value="1"/>
</dbReference>
<dbReference type="KEGG" id="cmic:caldi_06240"/>
<name>A0AA35CI76_9FIRM</name>
<dbReference type="GO" id="GO:0003700">
    <property type="term" value="F:DNA-binding transcription factor activity"/>
    <property type="evidence" value="ECO:0007669"/>
    <property type="project" value="InterPro"/>
</dbReference>
<dbReference type="InterPro" id="IPR001347">
    <property type="entry name" value="SIS_dom"/>
</dbReference>
<keyword evidence="3" id="KW-0804">Transcription</keyword>
<feature type="domain" description="SIS" evidence="5">
    <location>
        <begin position="127"/>
        <end position="276"/>
    </location>
</feature>
<proteinExistence type="predicted"/>
<dbReference type="SUPFAM" id="SSF46689">
    <property type="entry name" value="Homeodomain-like"/>
    <property type="match status" value="1"/>
</dbReference>
<dbReference type="PANTHER" id="PTHR30514">
    <property type="entry name" value="GLUCOKINASE"/>
    <property type="match status" value="1"/>
</dbReference>
<keyword evidence="2" id="KW-0238">DNA-binding</keyword>
<dbReference type="GO" id="GO:0097367">
    <property type="term" value="F:carbohydrate derivative binding"/>
    <property type="evidence" value="ECO:0007669"/>
    <property type="project" value="InterPro"/>
</dbReference>
<feature type="domain" description="HTH rpiR-type" evidence="4">
    <location>
        <begin position="4"/>
        <end position="80"/>
    </location>
</feature>
<dbReference type="InterPro" id="IPR000281">
    <property type="entry name" value="HTH_RpiR"/>
</dbReference>
<dbReference type="AlphaFoldDB" id="A0AA35CI76"/>
<evidence type="ECO:0000259" key="4">
    <source>
        <dbReference type="PROSITE" id="PS51071"/>
    </source>
</evidence>
<keyword evidence="7" id="KW-1185">Reference proteome</keyword>
<sequence length="287" mass="31149">MRVDSLSERIRQASEGLSQGGKRVATHLLERPQDFAFLSVREVAQRIRVSTATVIRAAQALGFAGYAQLQAEAQRIVWSNRYTMRLSAVEPDASPGQPPSLQALMQDDVDAIRTTMSRVDPGHVERAVRLLVRARRILVLGQRLSAGPAEFFGRIMDTLLGKVHILGREPGMLFDALVGAGPEDVAVIVAFPRYTMSTLQFARLAAQKGIPLIAVTDSPLSPFVSLAQCWFCVASASSGPVDTYVAAASLLNGIAGLVALQNPELVMQRLQELDRVLDASDTFARLK</sequence>
<dbReference type="InterPro" id="IPR046348">
    <property type="entry name" value="SIS_dom_sf"/>
</dbReference>
<dbReference type="Pfam" id="PF01380">
    <property type="entry name" value="SIS"/>
    <property type="match status" value="1"/>
</dbReference>
<dbReference type="GO" id="GO:0003677">
    <property type="term" value="F:DNA binding"/>
    <property type="evidence" value="ECO:0007669"/>
    <property type="project" value="UniProtKB-KW"/>
</dbReference>
<dbReference type="PROSITE" id="PS51071">
    <property type="entry name" value="HTH_RPIR"/>
    <property type="match status" value="1"/>
</dbReference>
<dbReference type="PROSITE" id="PS51464">
    <property type="entry name" value="SIS"/>
    <property type="match status" value="1"/>
</dbReference>
<dbReference type="InterPro" id="IPR035472">
    <property type="entry name" value="RpiR-like_SIS"/>
</dbReference>
<evidence type="ECO:0000313" key="6">
    <source>
        <dbReference type="EMBL" id="BDG59534.1"/>
    </source>
</evidence>
<dbReference type="Proteomes" id="UP001163687">
    <property type="component" value="Chromosome"/>
</dbReference>
<dbReference type="InterPro" id="IPR036388">
    <property type="entry name" value="WH-like_DNA-bd_sf"/>
</dbReference>
<reference evidence="6" key="1">
    <citation type="submission" date="2022-03" db="EMBL/GenBank/DDBJ databases">
        <title>Complete genome sequence of Caldinitratiruptor microaerophilus.</title>
        <authorList>
            <person name="Mukaiyama R."/>
            <person name="Nishiyama T."/>
            <person name="Ueda K."/>
        </authorList>
    </citation>
    <scope>NUCLEOTIDE SEQUENCE</scope>
    <source>
        <strain evidence="6">JCM 16183</strain>
    </source>
</reference>
<keyword evidence="1" id="KW-0805">Transcription regulation</keyword>
<dbReference type="CDD" id="cd05013">
    <property type="entry name" value="SIS_RpiR"/>
    <property type="match status" value="1"/>
</dbReference>
<evidence type="ECO:0000256" key="2">
    <source>
        <dbReference type="ARBA" id="ARBA00023125"/>
    </source>
</evidence>
<organism evidence="6 7">
    <name type="scientific">Caldinitratiruptor microaerophilus</name>
    <dbReference type="NCBI Taxonomy" id="671077"/>
    <lineage>
        <taxon>Bacteria</taxon>
        <taxon>Bacillati</taxon>
        <taxon>Bacillota</taxon>
        <taxon>Clostridia</taxon>
        <taxon>Eubacteriales</taxon>
        <taxon>Symbiobacteriaceae</taxon>
        <taxon>Caldinitratiruptor</taxon>
    </lineage>
</organism>
<dbReference type="Pfam" id="PF01418">
    <property type="entry name" value="HTH_6"/>
    <property type="match status" value="1"/>
</dbReference>
<dbReference type="GO" id="GO:1901135">
    <property type="term" value="P:carbohydrate derivative metabolic process"/>
    <property type="evidence" value="ECO:0007669"/>
    <property type="project" value="InterPro"/>
</dbReference>
<dbReference type="InterPro" id="IPR047640">
    <property type="entry name" value="RpiR-like"/>
</dbReference>
<evidence type="ECO:0000256" key="3">
    <source>
        <dbReference type="ARBA" id="ARBA00023163"/>
    </source>
</evidence>
<dbReference type="InterPro" id="IPR009057">
    <property type="entry name" value="Homeodomain-like_sf"/>
</dbReference>